<proteinExistence type="predicted"/>
<dbReference type="InParanoid" id="K0L0H4"/>
<evidence type="ECO:0000313" key="1">
    <source>
        <dbReference type="EMBL" id="CCH47079.1"/>
    </source>
</evidence>
<accession>K0L0H4</accession>
<dbReference type="AlphaFoldDB" id="K0L0H4"/>
<dbReference type="Proteomes" id="UP000009328">
    <property type="component" value="Unassembled WGS sequence"/>
</dbReference>
<dbReference type="HOGENOM" id="CLU_2428750_0_0_1"/>
<dbReference type="EMBL" id="CAIF01000306">
    <property type="protein sequence ID" value="CCH47079.1"/>
    <property type="molecule type" value="Genomic_DNA"/>
</dbReference>
<gene>
    <name evidence="1" type="ORF">BN7_6688</name>
</gene>
<reference evidence="1 2" key="1">
    <citation type="journal article" date="2012" name="Eukaryot. Cell">
        <title>Draft genome sequence of Wickerhamomyces ciferrii NRRL Y-1031 F-60-10.</title>
        <authorList>
            <person name="Schneider J."/>
            <person name="Andrea H."/>
            <person name="Blom J."/>
            <person name="Jaenicke S."/>
            <person name="Ruckert C."/>
            <person name="Schorsch C."/>
            <person name="Szczepanowski R."/>
            <person name="Farwick M."/>
            <person name="Goesmann A."/>
            <person name="Puhler A."/>
            <person name="Schaffer S."/>
            <person name="Tauch A."/>
            <person name="Kohler T."/>
            <person name="Brinkrolf K."/>
        </authorList>
    </citation>
    <scope>NUCLEOTIDE SEQUENCE [LARGE SCALE GENOMIC DNA]</scope>
    <source>
        <strain evidence="2">ATCC 14091 / BCRC 22168 / CBS 111 / JCM 3599 / NBRC 0793 / NRRL Y-1031 F-60-10</strain>
    </source>
</reference>
<organism evidence="1 2">
    <name type="scientific">Wickerhamomyces ciferrii (strain ATCC 14091 / BCRC 22168 / CBS 111 / JCM 3599 / NBRC 0793 / NRRL Y-1031 F-60-10)</name>
    <name type="common">Yeast</name>
    <name type="synonym">Pichia ciferrii</name>
    <dbReference type="NCBI Taxonomy" id="1206466"/>
    <lineage>
        <taxon>Eukaryota</taxon>
        <taxon>Fungi</taxon>
        <taxon>Dikarya</taxon>
        <taxon>Ascomycota</taxon>
        <taxon>Saccharomycotina</taxon>
        <taxon>Saccharomycetes</taxon>
        <taxon>Phaffomycetales</taxon>
        <taxon>Wickerhamomycetaceae</taxon>
        <taxon>Wickerhamomyces</taxon>
    </lineage>
</organism>
<keyword evidence="2" id="KW-1185">Reference proteome</keyword>
<comment type="caution">
    <text evidence="1">The sequence shown here is derived from an EMBL/GenBank/DDBJ whole genome shotgun (WGS) entry which is preliminary data.</text>
</comment>
<sequence length="91" mass="9989">MFTSPILRSTIALSGQALKTQAPKQIRFTINQSNVKHFMTIIAGRVPRVLQWGTLVGSILFWPHAAAYFVKATGGITTYLPAEPMTAAQEE</sequence>
<name>K0L0H4_WICCF</name>
<evidence type="ECO:0000313" key="2">
    <source>
        <dbReference type="Proteomes" id="UP000009328"/>
    </source>
</evidence>
<protein>
    <submittedName>
        <fullName evidence="1">Uncharacterized protein</fullName>
    </submittedName>
</protein>